<accession>X1DE97</accession>
<sequence>MDQFDLIWNELIASLEPGTEIKHWNPYNGYLGEGLTIVSRDPDSISIDPPRVWNSQVIPKNDFKLVWDNWGDYLDLRLERRKIHALTDHSKYIISILHWYETGC</sequence>
<organism evidence="1">
    <name type="scientific">marine sediment metagenome</name>
    <dbReference type="NCBI Taxonomy" id="412755"/>
    <lineage>
        <taxon>unclassified sequences</taxon>
        <taxon>metagenomes</taxon>
        <taxon>ecological metagenomes</taxon>
    </lineage>
</organism>
<dbReference type="EMBL" id="BART01026995">
    <property type="protein sequence ID" value="GAH03389.1"/>
    <property type="molecule type" value="Genomic_DNA"/>
</dbReference>
<comment type="caution">
    <text evidence="1">The sequence shown here is derived from an EMBL/GenBank/DDBJ whole genome shotgun (WGS) entry which is preliminary data.</text>
</comment>
<dbReference type="AlphaFoldDB" id="X1DE97"/>
<proteinExistence type="predicted"/>
<evidence type="ECO:0000313" key="1">
    <source>
        <dbReference type="EMBL" id="GAH03389.1"/>
    </source>
</evidence>
<protein>
    <submittedName>
        <fullName evidence="1">Uncharacterized protein</fullName>
    </submittedName>
</protein>
<gene>
    <name evidence="1" type="ORF">S01H4_47973</name>
</gene>
<name>X1DE97_9ZZZZ</name>
<reference evidence="1" key="1">
    <citation type="journal article" date="2014" name="Front. Microbiol.">
        <title>High frequency of phylogenetically diverse reductive dehalogenase-homologous genes in deep subseafloor sedimentary metagenomes.</title>
        <authorList>
            <person name="Kawai M."/>
            <person name="Futagami T."/>
            <person name="Toyoda A."/>
            <person name="Takaki Y."/>
            <person name="Nishi S."/>
            <person name="Hori S."/>
            <person name="Arai W."/>
            <person name="Tsubouchi T."/>
            <person name="Morono Y."/>
            <person name="Uchiyama I."/>
            <person name="Ito T."/>
            <person name="Fujiyama A."/>
            <person name="Inagaki F."/>
            <person name="Takami H."/>
        </authorList>
    </citation>
    <scope>NUCLEOTIDE SEQUENCE</scope>
    <source>
        <strain evidence="1">Expedition CK06-06</strain>
    </source>
</reference>